<sequence>MQIHLVLTAIGPDRPGLVRAVSDTIADGGGNWLDTRMASLSGQFAGMVLVAIDAEKADALIASLRALDSQGLRIIVQRSDAHPPVVGRTVRLETIGLDRPGIIRDISHVLAEAHVSIIELESELASGAFSGEAMFKARARLLLPEGLSLVNLCQALEDIAGELMVDLTLDEAAEAVHV</sequence>
<dbReference type="InterPro" id="IPR050990">
    <property type="entry name" value="UPF0237/GcvR_regulator"/>
</dbReference>
<dbReference type="CDD" id="cd04869">
    <property type="entry name" value="ACT_GcvR_2"/>
    <property type="match status" value="1"/>
</dbReference>
<reference evidence="2 3" key="1">
    <citation type="submission" date="2019-11" db="EMBL/GenBank/DDBJ databases">
        <title>Whole-genome sequence of a Rhodoblastus acidophilus DSM 142.</title>
        <authorList>
            <person name="Kyndt J.A."/>
            <person name="Meyer T.E."/>
        </authorList>
    </citation>
    <scope>NUCLEOTIDE SEQUENCE [LARGE SCALE GENOMIC DNA]</scope>
    <source>
        <strain evidence="2 3">DSM 142</strain>
    </source>
</reference>
<proteinExistence type="predicted"/>
<dbReference type="GO" id="GO:0006355">
    <property type="term" value="P:regulation of DNA-templated transcription"/>
    <property type="evidence" value="ECO:0007669"/>
    <property type="project" value="InterPro"/>
</dbReference>
<gene>
    <name evidence="2" type="ORF">GJ654_19260</name>
</gene>
<evidence type="ECO:0000313" key="2">
    <source>
        <dbReference type="EMBL" id="MTV33125.1"/>
    </source>
</evidence>
<comment type="caution">
    <text evidence="2">The sequence shown here is derived from an EMBL/GenBank/DDBJ whole genome shotgun (WGS) entry which is preliminary data.</text>
</comment>
<protein>
    <submittedName>
        <fullName evidence="2">Glycine cleavage system protein R</fullName>
    </submittedName>
</protein>
<organism evidence="2 3">
    <name type="scientific">Rhodoblastus acidophilus</name>
    <name type="common">Rhodopseudomonas acidophila</name>
    <dbReference type="NCBI Taxonomy" id="1074"/>
    <lineage>
        <taxon>Bacteria</taxon>
        <taxon>Pseudomonadati</taxon>
        <taxon>Pseudomonadota</taxon>
        <taxon>Alphaproteobacteria</taxon>
        <taxon>Hyphomicrobiales</taxon>
        <taxon>Rhodoblastaceae</taxon>
        <taxon>Rhodoblastus</taxon>
    </lineage>
</organism>
<dbReference type="PIRSF" id="PIRSF028103">
    <property type="entry name" value="GcvR"/>
    <property type="match status" value="1"/>
</dbReference>
<feature type="domain" description="ACT" evidence="1">
    <location>
        <begin position="6"/>
        <end position="81"/>
    </location>
</feature>
<dbReference type="Pfam" id="PF13740">
    <property type="entry name" value="ACT_6"/>
    <property type="match status" value="1"/>
</dbReference>
<dbReference type="Gene3D" id="3.30.70.260">
    <property type="match status" value="2"/>
</dbReference>
<dbReference type="PROSITE" id="PS51671">
    <property type="entry name" value="ACT"/>
    <property type="match status" value="1"/>
</dbReference>
<dbReference type="EMBL" id="WNKS01000026">
    <property type="protein sequence ID" value="MTV33125.1"/>
    <property type="molecule type" value="Genomic_DNA"/>
</dbReference>
<dbReference type="OrthoDB" id="12860at2"/>
<dbReference type="InterPro" id="IPR002912">
    <property type="entry name" value="ACT_dom"/>
</dbReference>
<evidence type="ECO:0000259" key="1">
    <source>
        <dbReference type="PROSITE" id="PS51671"/>
    </source>
</evidence>
<dbReference type="RefSeq" id="WP_155447802.1">
    <property type="nucleotide sequence ID" value="NZ_JAOQNR010000008.1"/>
</dbReference>
<evidence type="ECO:0000313" key="3">
    <source>
        <dbReference type="Proteomes" id="UP000439113"/>
    </source>
</evidence>
<dbReference type="Proteomes" id="UP000439113">
    <property type="component" value="Unassembled WGS sequence"/>
</dbReference>
<dbReference type="PANTHER" id="PTHR34875">
    <property type="entry name" value="UPF0237 PROTEIN MJ1558"/>
    <property type="match status" value="1"/>
</dbReference>
<dbReference type="PANTHER" id="PTHR34875:SF6">
    <property type="entry name" value="UPF0237 PROTEIN MJ1558"/>
    <property type="match status" value="1"/>
</dbReference>
<dbReference type="InterPro" id="IPR045865">
    <property type="entry name" value="ACT-like_dom_sf"/>
</dbReference>
<accession>A0A6N8DU71</accession>
<dbReference type="AlphaFoldDB" id="A0A6N8DU71"/>
<dbReference type="InterPro" id="IPR016867">
    <property type="entry name" value="GcvR"/>
</dbReference>
<dbReference type="SUPFAM" id="SSF55021">
    <property type="entry name" value="ACT-like"/>
    <property type="match status" value="2"/>
</dbReference>
<name>A0A6N8DU71_RHOAC</name>